<organism evidence="2 3">
    <name type="scientific">Actinomadura livida</name>
    <dbReference type="NCBI Taxonomy" id="79909"/>
    <lineage>
        <taxon>Bacteria</taxon>
        <taxon>Bacillati</taxon>
        <taxon>Actinomycetota</taxon>
        <taxon>Actinomycetes</taxon>
        <taxon>Streptosporangiales</taxon>
        <taxon>Thermomonosporaceae</taxon>
        <taxon>Actinomadura</taxon>
    </lineage>
</organism>
<protein>
    <submittedName>
        <fullName evidence="2">Uncharacterized protein</fullName>
    </submittedName>
</protein>
<evidence type="ECO:0000313" key="1">
    <source>
        <dbReference type="EMBL" id="GAA0581206.1"/>
    </source>
</evidence>
<dbReference type="EMBL" id="JACHMV010000001">
    <property type="protein sequence ID" value="MBB4777151.1"/>
    <property type="molecule type" value="Genomic_DNA"/>
</dbReference>
<gene>
    <name evidence="2" type="ORF">F4557_005569</name>
    <name evidence="1" type="ORF">GCM10009546_49580</name>
</gene>
<evidence type="ECO:0000313" key="2">
    <source>
        <dbReference type="EMBL" id="MBB4777151.1"/>
    </source>
</evidence>
<sequence length="98" mass="11157">MEVVNERAAKTLPMATTVDQRTGIVIHGVTYPQDPRDMTAEEIREHLFLPDAATIEILDHHEEGDLTEVGISWDRSVDGKTVLDHVRRIIQERMVRIA</sequence>
<accession>A0A7W7IHP5</accession>
<comment type="caution">
    <text evidence="2">The sequence shown here is derived from an EMBL/GenBank/DDBJ whole genome shotgun (WGS) entry which is preliminary data.</text>
</comment>
<evidence type="ECO:0000313" key="4">
    <source>
        <dbReference type="Proteomes" id="UP001501427"/>
    </source>
</evidence>
<evidence type="ECO:0000313" key="3">
    <source>
        <dbReference type="Proteomes" id="UP000549343"/>
    </source>
</evidence>
<dbReference type="Proteomes" id="UP001501427">
    <property type="component" value="Unassembled WGS sequence"/>
</dbReference>
<reference evidence="2 3" key="2">
    <citation type="submission" date="2020-08" db="EMBL/GenBank/DDBJ databases">
        <title>Sequencing the genomes of 1000 actinobacteria strains.</title>
        <authorList>
            <person name="Klenk H.-P."/>
        </authorList>
    </citation>
    <scope>NUCLEOTIDE SEQUENCE [LARGE SCALE GENOMIC DNA]</scope>
    <source>
        <strain evidence="2 3">DSM 44772</strain>
    </source>
</reference>
<dbReference type="AlphaFoldDB" id="A0A7W7IHP5"/>
<name>A0A7W7IHP5_9ACTN</name>
<reference evidence="1" key="3">
    <citation type="submission" date="2023-12" db="EMBL/GenBank/DDBJ databases">
        <authorList>
            <person name="Sun Q."/>
            <person name="Inoue M."/>
        </authorList>
    </citation>
    <scope>NUCLEOTIDE SEQUENCE</scope>
    <source>
        <strain evidence="1">JCM 10667</strain>
    </source>
</reference>
<dbReference type="Proteomes" id="UP000549343">
    <property type="component" value="Unassembled WGS sequence"/>
</dbReference>
<dbReference type="EMBL" id="BAAAHD010000052">
    <property type="protein sequence ID" value="GAA0581206.1"/>
    <property type="molecule type" value="Genomic_DNA"/>
</dbReference>
<keyword evidence="4" id="KW-1185">Reference proteome</keyword>
<dbReference type="RefSeq" id="WP_184887416.1">
    <property type="nucleotide sequence ID" value="NZ_BAAAHD010000052.1"/>
</dbReference>
<reference evidence="1 4" key="1">
    <citation type="journal article" date="2019" name="Int. J. Syst. Evol. Microbiol.">
        <title>The Global Catalogue of Microorganisms (GCM) 10K type strain sequencing project: providing services to taxonomists for standard genome sequencing and annotation.</title>
        <authorList>
            <consortium name="The Broad Institute Genomics Platform"/>
            <consortium name="The Broad Institute Genome Sequencing Center for Infectious Disease"/>
            <person name="Wu L."/>
            <person name="Ma J."/>
        </authorList>
    </citation>
    <scope>NUCLEOTIDE SEQUENCE [LARGE SCALE GENOMIC DNA]</scope>
    <source>
        <strain evidence="1 4">JCM 10667</strain>
    </source>
</reference>
<proteinExistence type="predicted"/>